<dbReference type="GO" id="GO:0016740">
    <property type="term" value="F:transferase activity"/>
    <property type="evidence" value="ECO:0007669"/>
    <property type="project" value="UniProtKB-KW"/>
</dbReference>
<keyword evidence="4 8" id="KW-1133">Transmembrane helix</keyword>
<dbReference type="GO" id="GO:0005886">
    <property type="term" value="C:plasma membrane"/>
    <property type="evidence" value="ECO:0007669"/>
    <property type="project" value="UniProtKB-SubCell"/>
</dbReference>
<feature type="transmembrane region" description="Helical" evidence="8">
    <location>
        <begin position="12"/>
        <end position="33"/>
    </location>
</feature>
<evidence type="ECO:0000256" key="4">
    <source>
        <dbReference type="ARBA" id="ARBA00022989"/>
    </source>
</evidence>
<accession>A0A7C2ZQE5</accession>
<sequence>MYSLLHRYKSITVAIIAVATGGFFLWLFFAGGISDITSPSKRCVVEVNSGCVTIKDYRRELLRFSNLLQNPQMEKLVKDQVLSNLIAQELLYQKAKDLSLVASNEEVVEVIKSDPTFHEGGLFSASKYKEILSRNGMTPEEYEDYLRKAISIQKLLRLLTNGVYITEEEFKINLLADSTLLSGSLYLITPSDVKDRYTPTDQELLEYYQKNKELFKRQEGRVVRVWKEKDKEKALSIYKDLKAGKEVQGFQEFRLPEDIQKLGEAINKEAQRLTPQDRVSVFKEGEEYVVVYLKELLPTGYEDFEKVKEKVKEKLIEEKSQSFMLQKAQEVVKAIKEGKKPEVKALNFSQTPAMQLSAVININQKDLVNIVLSQEKVFGPYPLRQGYGVLFIESRSQKEIKKEEKQELFKDILSLKSQAILTRYVEHLEKNAKIKINKELLGGG</sequence>
<proteinExistence type="inferred from homology"/>
<keyword evidence="6" id="KW-0143">Chaperone</keyword>
<dbReference type="Pfam" id="PF13145">
    <property type="entry name" value="Rotamase_2"/>
    <property type="match status" value="1"/>
</dbReference>
<keyword evidence="5 8" id="KW-0472">Membrane</keyword>
<protein>
    <submittedName>
        <fullName evidence="10">Formiminotransferase</fullName>
    </submittedName>
</protein>
<dbReference type="InterPro" id="IPR052029">
    <property type="entry name" value="PpiD_chaperone"/>
</dbReference>
<reference evidence="10" key="1">
    <citation type="journal article" date="2020" name="mSystems">
        <title>Genome- and Community-Level Interaction Insights into Carbon Utilization and Element Cycling Functions of Hydrothermarchaeota in Hydrothermal Sediment.</title>
        <authorList>
            <person name="Zhou Z."/>
            <person name="Liu Y."/>
            <person name="Xu W."/>
            <person name="Pan J."/>
            <person name="Luo Z.H."/>
            <person name="Li M."/>
        </authorList>
    </citation>
    <scope>NUCLEOTIDE SEQUENCE [LARGE SCALE GENOMIC DNA]</scope>
    <source>
        <strain evidence="10">SpSt-132</strain>
    </source>
</reference>
<comment type="similarity">
    <text evidence="7">Belongs to the PpiD chaperone family.</text>
</comment>
<keyword evidence="3 8" id="KW-0812">Transmembrane</keyword>
<dbReference type="InterPro" id="IPR000297">
    <property type="entry name" value="PPIase_PpiC"/>
</dbReference>
<name>A0A7C2ZQE5_9AQUI</name>
<organism evidence="10">
    <name type="scientific">Hydrogenobacter sp</name>
    <dbReference type="NCBI Taxonomy" id="2152829"/>
    <lineage>
        <taxon>Bacteria</taxon>
        <taxon>Pseudomonadati</taxon>
        <taxon>Aquificota</taxon>
        <taxon>Aquificia</taxon>
        <taxon>Aquificales</taxon>
        <taxon>Aquificaceae</taxon>
        <taxon>Hydrogenobacter</taxon>
    </lineage>
</organism>
<dbReference type="PANTHER" id="PTHR47529">
    <property type="entry name" value="PEPTIDYL-PROLYL CIS-TRANS ISOMERASE D"/>
    <property type="match status" value="1"/>
</dbReference>
<evidence type="ECO:0000256" key="7">
    <source>
        <dbReference type="ARBA" id="ARBA00038408"/>
    </source>
</evidence>
<dbReference type="EMBL" id="DSFP01000081">
    <property type="protein sequence ID" value="HEW46953.1"/>
    <property type="molecule type" value="Genomic_DNA"/>
</dbReference>
<evidence type="ECO:0000256" key="5">
    <source>
        <dbReference type="ARBA" id="ARBA00023136"/>
    </source>
</evidence>
<gene>
    <name evidence="10" type="ORF">ENO47_09900</name>
</gene>
<dbReference type="SUPFAM" id="SSF109998">
    <property type="entry name" value="Triger factor/SurA peptide-binding domain-like"/>
    <property type="match status" value="1"/>
</dbReference>
<feature type="domain" description="PpiC" evidence="9">
    <location>
        <begin position="199"/>
        <end position="309"/>
    </location>
</feature>
<dbReference type="InterPro" id="IPR027304">
    <property type="entry name" value="Trigger_fact/SurA_dom_sf"/>
</dbReference>
<keyword evidence="10" id="KW-0808">Transferase</keyword>
<dbReference type="Pfam" id="PF13624">
    <property type="entry name" value="SurA_N_3"/>
    <property type="match status" value="1"/>
</dbReference>
<evidence type="ECO:0000256" key="1">
    <source>
        <dbReference type="ARBA" id="ARBA00004401"/>
    </source>
</evidence>
<keyword evidence="2" id="KW-1003">Cell membrane</keyword>
<dbReference type="Gene3D" id="1.10.4030.10">
    <property type="entry name" value="Porin chaperone SurA, peptide-binding domain"/>
    <property type="match status" value="1"/>
</dbReference>
<dbReference type="PANTHER" id="PTHR47529:SF1">
    <property type="entry name" value="PERIPLASMIC CHAPERONE PPID"/>
    <property type="match status" value="1"/>
</dbReference>
<dbReference type="AlphaFoldDB" id="A0A7C2ZQE5"/>
<evidence type="ECO:0000256" key="8">
    <source>
        <dbReference type="SAM" id="Phobius"/>
    </source>
</evidence>
<evidence type="ECO:0000256" key="6">
    <source>
        <dbReference type="ARBA" id="ARBA00023186"/>
    </source>
</evidence>
<evidence type="ECO:0000256" key="3">
    <source>
        <dbReference type="ARBA" id="ARBA00022692"/>
    </source>
</evidence>
<evidence type="ECO:0000313" key="10">
    <source>
        <dbReference type="EMBL" id="HEW46953.1"/>
    </source>
</evidence>
<comment type="caution">
    <text evidence="10">The sequence shown here is derived from an EMBL/GenBank/DDBJ whole genome shotgun (WGS) entry which is preliminary data.</text>
</comment>
<evidence type="ECO:0000256" key="2">
    <source>
        <dbReference type="ARBA" id="ARBA00022475"/>
    </source>
</evidence>
<dbReference type="GO" id="GO:0003755">
    <property type="term" value="F:peptidyl-prolyl cis-trans isomerase activity"/>
    <property type="evidence" value="ECO:0007669"/>
    <property type="project" value="InterPro"/>
</dbReference>
<evidence type="ECO:0000259" key="9">
    <source>
        <dbReference type="Pfam" id="PF13145"/>
    </source>
</evidence>
<comment type="subcellular location">
    <subcellularLocation>
        <location evidence="1">Cell membrane</location>
        <topology evidence="1">Single-pass type II membrane protein</topology>
    </subcellularLocation>
</comment>